<accession>A0A655AJ71</accession>
<proteinExistence type="predicted"/>
<evidence type="ECO:0000313" key="2">
    <source>
        <dbReference type="Proteomes" id="UP000048948"/>
    </source>
</evidence>
<protein>
    <submittedName>
        <fullName evidence="1">Uncharacterized protein</fullName>
    </submittedName>
</protein>
<name>A0A655AJ71_MYCTX</name>
<gene>
    <name evidence="1" type="ORF">ERS027646_02922</name>
</gene>
<dbReference type="Proteomes" id="UP000048948">
    <property type="component" value="Unassembled WGS sequence"/>
</dbReference>
<reference evidence="1 2" key="1">
    <citation type="submission" date="2015-03" db="EMBL/GenBank/DDBJ databases">
        <authorList>
            <consortium name="Pathogen Informatics"/>
        </authorList>
    </citation>
    <scope>NUCLEOTIDE SEQUENCE [LARGE SCALE GENOMIC DNA]</scope>
    <source>
        <strain evidence="1 2">Bir 172</strain>
    </source>
</reference>
<dbReference type="EMBL" id="CNGE01000608">
    <property type="protein sequence ID" value="CKT06940.1"/>
    <property type="molecule type" value="Genomic_DNA"/>
</dbReference>
<dbReference type="AlphaFoldDB" id="A0A655AJ71"/>
<evidence type="ECO:0000313" key="1">
    <source>
        <dbReference type="EMBL" id="CKT06940.1"/>
    </source>
</evidence>
<organism evidence="1 2">
    <name type="scientific">Mycobacterium tuberculosis</name>
    <dbReference type="NCBI Taxonomy" id="1773"/>
    <lineage>
        <taxon>Bacteria</taxon>
        <taxon>Bacillati</taxon>
        <taxon>Actinomycetota</taxon>
        <taxon>Actinomycetes</taxon>
        <taxon>Mycobacteriales</taxon>
        <taxon>Mycobacteriaceae</taxon>
        <taxon>Mycobacterium</taxon>
        <taxon>Mycobacterium tuberculosis complex</taxon>
    </lineage>
</organism>
<sequence length="90" mass="9883">MGNITLVVPLTPLAIRRRGQCRDTSHSRVEVLGDPFDGATLTSSVTAFEDDHQTRTRMPGPLLQLHEFCLQPKQFGLVDGIGDLAPARRS</sequence>